<accession>K0EPE5</accession>
<dbReference type="InterPro" id="IPR006015">
    <property type="entry name" value="Universal_stress_UspA"/>
</dbReference>
<dbReference type="Proteomes" id="UP000006304">
    <property type="component" value="Chromosome"/>
</dbReference>
<dbReference type="STRING" id="1133849.O3I_018270"/>
<evidence type="ECO:0000259" key="4">
    <source>
        <dbReference type="Pfam" id="PF00582"/>
    </source>
</evidence>
<dbReference type="EMBL" id="CP003876">
    <property type="protein sequence ID" value="AFU01613.1"/>
    <property type="molecule type" value="Genomic_DNA"/>
</dbReference>
<reference evidence="5 6" key="1">
    <citation type="journal article" date="2012" name="J. Bacteriol.">
        <title>Complete genome sequence of Nocardia brasiliensis HUJEG-1.</title>
        <authorList>
            <person name="Vera-Cabrera L."/>
            <person name="Ortiz-Lopez R."/>
            <person name="Elizondo-Gonzalez R."/>
            <person name="Perez-Maya A.A."/>
            <person name="Ocampo-Candiani J."/>
        </authorList>
    </citation>
    <scope>NUCLEOTIDE SEQUENCE [LARGE SCALE GENOMIC DNA]</scope>
    <source>
        <strain evidence="6">ATCC 700358</strain>
    </source>
</reference>
<dbReference type="PANTHER" id="PTHR46268:SF27">
    <property type="entry name" value="UNIVERSAL STRESS PROTEIN RV2623"/>
    <property type="match status" value="1"/>
</dbReference>
<name>K0EPE5_NOCB7</name>
<organism evidence="5 6">
    <name type="scientific">Nocardia brasiliensis (strain ATCC 700358 / HUJEG-1)</name>
    <dbReference type="NCBI Taxonomy" id="1133849"/>
    <lineage>
        <taxon>Bacteria</taxon>
        <taxon>Bacillati</taxon>
        <taxon>Actinomycetota</taxon>
        <taxon>Actinomycetes</taxon>
        <taxon>Mycobacteriales</taxon>
        <taxon>Nocardiaceae</taxon>
        <taxon>Nocardia</taxon>
    </lineage>
</organism>
<feature type="domain" description="UspA" evidence="4">
    <location>
        <begin position="17"/>
        <end position="154"/>
    </location>
</feature>
<dbReference type="RefSeq" id="WP_014984468.1">
    <property type="nucleotide sequence ID" value="NC_018681.1"/>
</dbReference>
<dbReference type="eggNOG" id="COG0589">
    <property type="taxonomic scope" value="Bacteria"/>
</dbReference>
<keyword evidence="3" id="KW-0067">ATP-binding</keyword>
<protein>
    <submittedName>
        <fullName evidence="5">Putative universal stress protein</fullName>
    </submittedName>
</protein>
<feature type="domain" description="UspA" evidence="4">
    <location>
        <begin position="165"/>
        <end position="301"/>
    </location>
</feature>
<dbReference type="HOGENOM" id="CLU_049301_2_3_11"/>
<evidence type="ECO:0000256" key="3">
    <source>
        <dbReference type="ARBA" id="ARBA00022840"/>
    </source>
</evidence>
<dbReference type="PRINTS" id="PR01438">
    <property type="entry name" value="UNVRSLSTRESS"/>
</dbReference>
<evidence type="ECO:0000313" key="6">
    <source>
        <dbReference type="Proteomes" id="UP000006304"/>
    </source>
</evidence>
<dbReference type="PANTHER" id="PTHR46268">
    <property type="entry name" value="STRESS RESPONSE PROTEIN NHAX"/>
    <property type="match status" value="1"/>
</dbReference>
<proteinExistence type="inferred from homology"/>
<comment type="similarity">
    <text evidence="1">Belongs to the universal stress protein A family.</text>
</comment>
<dbReference type="GO" id="GO:0005524">
    <property type="term" value="F:ATP binding"/>
    <property type="evidence" value="ECO:0007669"/>
    <property type="project" value="UniProtKB-KW"/>
</dbReference>
<dbReference type="AlphaFoldDB" id="K0EPE5"/>
<dbReference type="KEGG" id="nbr:O3I_018270"/>
<keyword evidence="2" id="KW-0547">Nucleotide-binding</keyword>
<dbReference type="Pfam" id="PF00582">
    <property type="entry name" value="Usp"/>
    <property type="match status" value="2"/>
</dbReference>
<evidence type="ECO:0000313" key="5">
    <source>
        <dbReference type="EMBL" id="AFU01613.1"/>
    </source>
</evidence>
<dbReference type="InterPro" id="IPR006016">
    <property type="entry name" value="UspA"/>
</dbReference>
<gene>
    <name evidence="5" type="ORF">O3I_018270</name>
</gene>
<keyword evidence="6" id="KW-1185">Reference proteome</keyword>
<evidence type="ECO:0000256" key="1">
    <source>
        <dbReference type="ARBA" id="ARBA00008791"/>
    </source>
</evidence>
<dbReference type="SUPFAM" id="SSF52402">
    <property type="entry name" value="Adenine nucleotide alpha hydrolases-like"/>
    <property type="match status" value="2"/>
</dbReference>
<dbReference type="InterPro" id="IPR014729">
    <property type="entry name" value="Rossmann-like_a/b/a_fold"/>
</dbReference>
<evidence type="ECO:0000256" key="2">
    <source>
        <dbReference type="ARBA" id="ARBA00022741"/>
    </source>
</evidence>
<sequence length="303" mass="31505">MATQLTDDPHRIATAPVVAGVDGSAAADHAVCWAATTAAARGRRLRLVNGLDIAAKRGVLGSYDLMIPAVLDSIRRQGAERVAAARALALRLEPSLVVETEVSQSNPAELLIDRSAAAHLVAIGASGEGATIRHLGSTLLAVASHGHGSIVVVRGTEWSPDSTAPVVVGVDGSGAGEVALGTAFAEARDRNARLVAVHVWSDLHFDRFAGFSGTITDPTVAAEAHALLATQLSGWHDKYPEVVVTSEVYLSGPRHYLLEWSKAAQLVVVGSRGRGGFRGLLLGSTSNALVQRAHCPVQVVHAS</sequence>
<dbReference type="Gene3D" id="3.40.50.620">
    <property type="entry name" value="HUPs"/>
    <property type="match status" value="2"/>
</dbReference>